<evidence type="ECO:0000313" key="2">
    <source>
        <dbReference type="EMBL" id="PWG17888.1"/>
    </source>
</evidence>
<dbReference type="GO" id="GO:0030288">
    <property type="term" value="C:outer membrane-bounded periplasmic space"/>
    <property type="evidence" value="ECO:0007669"/>
    <property type="project" value="UniProtKB-UniRule"/>
</dbReference>
<keyword evidence="3" id="KW-1185">Reference proteome</keyword>
<dbReference type="Gene3D" id="1.25.40.10">
    <property type="entry name" value="Tetratricopeptide repeat domain"/>
    <property type="match status" value="1"/>
</dbReference>
<evidence type="ECO:0000313" key="3">
    <source>
        <dbReference type="Proteomes" id="UP000245293"/>
    </source>
</evidence>
<organism evidence="2 3">
    <name type="scientific">Salibaculum griseiflavum</name>
    <dbReference type="NCBI Taxonomy" id="1914409"/>
    <lineage>
        <taxon>Bacteria</taxon>
        <taxon>Pseudomonadati</taxon>
        <taxon>Pseudomonadota</taxon>
        <taxon>Alphaproteobacteria</taxon>
        <taxon>Rhodobacterales</taxon>
        <taxon>Roseobacteraceae</taxon>
        <taxon>Salibaculum</taxon>
    </lineage>
</organism>
<dbReference type="SUPFAM" id="SSF48452">
    <property type="entry name" value="TPR-like"/>
    <property type="match status" value="1"/>
</dbReference>
<feature type="chain" id="PRO_5016185020" description="Cell division coordinator CpoB" evidence="1">
    <location>
        <begin position="22"/>
        <end position="272"/>
    </location>
</feature>
<comment type="subcellular location">
    <subcellularLocation>
        <location evidence="1">Periplasm</location>
    </subcellularLocation>
</comment>
<dbReference type="NCBIfam" id="TIGR02795">
    <property type="entry name" value="tol_pal_ybgF"/>
    <property type="match status" value="1"/>
</dbReference>
<accession>A0A2V1P7V5</accession>
<dbReference type="AlphaFoldDB" id="A0A2V1P7V5"/>
<dbReference type="RefSeq" id="WP_109386839.1">
    <property type="nucleotide sequence ID" value="NZ_QETF01000003.1"/>
</dbReference>
<keyword evidence="1" id="KW-0132">Cell division</keyword>
<dbReference type="InterPro" id="IPR014162">
    <property type="entry name" value="CpoB_C"/>
</dbReference>
<protein>
    <recommendedName>
        <fullName evidence="1">Cell division coordinator CpoB</fullName>
    </recommendedName>
</protein>
<feature type="signal peptide" evidence="1">
    <location>
        <begin position="1"/>
        <end position="21"/>
    </location>
</feature>
<reference evidence="3" key="1">
    <citation type="submission" date="2018-05" db="EMBL/GenBank/DDBJ databases">
        <authorList>
            <person name="Du Z."/>
            <person name="Wang X."/>
        </authorList>
    </citation>
    <scope>NUCLEOTIDE SEQUENCE [LARGE SCALE GENOMIC DNA]</scope>
    <source>
        <strain evidence="3">WDS4C29</strain>
    </source>
</reference>
<dbReference type="InterPro" id="IPR019734">
    <property type="entry name" value="TPR_rpt"/>
</dbReference>
<feature type="coiled-coil region" evidence="1">
    <location>
        <begin position="27"/>
        <end position="87"/>
    </location>
</feature>
<name>A0A2V1P7V5_9RHOB</name>
<dbReference type="EMBL" id="QETF01000003">
    <property type="protein sequence ID" value="PWG17888.1"/>
    <property type="molecule type" value="Genomic_DNA"/>
</dbReference>
<evidence type="ECO:0000256" key="1">
    <source>
        <dbReference type="HAMAP-Rule" id="MF_02066"/>
    </source>
</evidence>
<keyword evidence="1" id="KW-0732">Signal</keyword>
<dbReference type="Pfam" id="PF13174">
    <property type="entry name" value="TPR_6"/>
    <property type="match status" value="1"/>
</dbReference>
<comment type="caution">
    <text evidence="2">The sequence shown here is derived from an EMBL/GenBank/DDBJ whole genome shotgun (WGS) entry which is preliminary data.</text>
</comment>
<dbReference type="Proteomes" id="UP000245293">
    <property type="component" value="Unassembled WGS sequence"/>
</dbReference>
<dbReference type="Pfam" id="PF13432">
    <property type="entry name" value="TPR_16"/>
    <property type="match status" value="1"/>
</dbReference>
<keyword evidence="1" id="KW-0574">Periplasm</keyword>
<dbReference type="InterPro" id="IPR011990">
    <property type="entry name" value="TPR-like_helical_dom_sf"/>
</dbReference>
<keyword evidence="1" id="KW-0175">Coiled coil</keyword>
<dbReference type="OrthoDB" id="9763909at2"/>
<dbReference type="InterPro" id="IPR034706">
    <property type="entry name" value="CpoB"/>
</dbReference>
<dbReference type="HAMAP" id="MF_02066">
    <property type="entry name" value="CpoB"/>
    <property type="match status" value="1"/>
</dbReference>
<keyword evidence="1" id="KW-0131">Cell cycle</keyword>
<comment type="function">
    <text evidence="1">Mediates coordination of peptidoglycan synthesis and outer membrane constriction during cell division.</text>
</comment>
<gene>
    <name evidence="2" type="primary">ygbF</name>
    <name evidence="1" type="synonym">cpoB</name>
    <name evidence="2" type="ORF">DFK10_04010</name>
</gene>
<dbReference type="GO" id="GO:0043093">
    <property type="term" value="P:FtsZ-dependent cytokinesis"/>
    <property type="evidence" value="ECO:0007669"/>
    <property type="project" value="UniProtKB-UniRule"/>
</dbReference>
<comment type="similarity">
    <text evidence="1">Belongs to the CpoB family.</text>
</comment>
<proteinExistence type="inferred from homology"/>
<sequence precursor="true">MLRKLLVSAGLALALSGSAGAQEDETLADIRSELSALYTDLQSLRQELTASGQGTQGVAGATPLDRLNAIEAELTRLTAKTEQLEFRIDRVVSDGTNRVGDLEFRLCELEPGCDIGNLGSTPTLGGDAAAPVGPAPAEPSAGPALAVAEREDYERAQAAMNEGDFQTAADLLASFSETYPGSPVAAQVHLLRGQAHEQLGETTNAARGYLESFSAAPEGPVAPEALTRLGTTLGALGQQQDACITLGEVSVRFPDSDQVDVARQAMQTLGCS</sequence>